<name>A0A1Y2FLL3_PROLT</name>
<protein>
    <submittedName>
        <fullName evidence="3">Uncharacterized protein</fullName>
    </submittedName>
</protein>
<evidence type="ECO:0000256" key="1">
    <source>
        <dbReference type="SAM" id="MobiDB-lite"/>
    </source>
</evidence>
<keyword evidence="4" id="KW-1185">Reference proteome</keyword>
<feature type="chain" id="PRO_5012011130" evidence="2">
    <location>
        <begin position="24"/>
        <end position="334"/>
    </location>
</feature>
<feature type="signal peptide" evidence="2">
    <location>
        <begin position="1"/>
        <end position="23"/>
    </location>
</feature>
<reference evidence="3 4" key="1">
    <citation type="submission" date="2016-07" db="EMBL/GenBank/DDBJ databases">
        <title>Pervasive Adenine N6-methylation of Active Genes in Fungi.</title>
        <authorList>
            <consortium name="DOE Joint Genome Institute"/>
            <person name="Mondo S.J."/>
            <person name="Dannebaum R.O."/>
            <person name="Kuo R.C."/>
            <person name="Labutti K."/>
            <person name="Haridas S."/>
            <person name="Kuo A."/>
            <person name="Salamov A."/>
            <person name="Ahrendt S.R."/>
            <person name="Lipzen A."/>
            <person name="Sullivan W."/>
            <person name="Andreopoulos W.B."/>
            <person name="Clum A."/>
            <person name="Lindquist E."/>
            <person name="Daum C."/>
            <person name="Ramamoorthy G.K."/>
            <person name="Gryganskyi A."/>
            <person name="Culley D."/>
            <person name="Magnuson J.K."/>
            <person name="James T.Y."/>
            <person name="O'Malley M.A."/>
            <person name="Stajich J.E."/>
            <person name="Spatafora J.W."/>
            <person name="Visel A."/>
            <person name="Grigoriev I.V."/>
        </authorList>
    </citation>
    <scope>NUCLEOTIDE SEQUENCE [LARGE SCALE GENOMIC DNA]</scope>
    <source>
        <strain evidence="3 4">12-1054</strain>
    </source>
</reference>
<feature type="compositionally biased region" description="Polar residues" evidence="1">
    <location>
        <begin position="42"/>
        <end position="52"/>
    </location>
</feature>
<dbReference type="AlphaFoldDB" id="A0A1Y2FLL3"/>
<evidence type="ECO:0000256" key="2">
    <source>
        <dbReference type="SAM" id="SignalP"/>
    </source>
</evidence>
<dbReference type="GeneID" id="63785486"/>
<proteinExistence type="predicted"/>
<keyword evidence="2" id="KW-0732">Signal</keyword>
<evidence type="ECO:0000313" key="4">
    <source>
        <dbReference type="Proteomes" id="UP000193685"/>
    </source>
</evidence>
<sequence>MKCFIFLLYSSLLLFGKFVLSAASPAPAAAAEPVRTAGRQGGTATIGQNTNRGQKRIGDDDGAGPSKKQRNPQARAITPVAKGTCYGLKLQLLSVFERSSQEECDVACGGERQLYRNFLRRTGSKHAGPQSCIQSSICVNTRLLFVTEYCSLSLYLANKQQYQCHCEATLIAFRVRNVKPSNMYLLSKYIEKQRNSSLQGIRRYHIFVADRLTKPGWKLQSAAWNPLVNCNGTSSEAIERENLCACTDRGRKLDGGECTGDIAAQMTIRVPPPITGIDLNKEPEQDSAAAATGSSQQPNHNLQYTQTFSNDDLDPNEVCINPTIAQFGYCSPGP</sequence>
<feature type="region of interest" description="Disordered" evidence="1">
    <location>
        <begin position="276"/>
        <end position="308"/>
    </location>
</feature>
<dbReference type="RefSeq" id="XP_040726674.1">
    <property type="nucleotide sequence ID" value="XM_040868887.1"/>
</dbReference>
<gene>
    <name evidence="3" type="ORF">BCR37DRAFT_377721</name>
</gene>
<feature type="compositionally biased region" description="Polar residues" evidence="1">
    <location>
        <begin position="292"/>
        <end position="308"/>
    </location>
</feature>
<dbReference type="Proteomes" id="UP000193685">
    <property type="component" value="Unassembled WGS sequence"/>
</dbReference>
<organism evidence="3 4">
    <name type="scientific">Protomyces lactucae-debilis</name>
    <dbReference type="NCBI Taxonomy" id="2754530"/>
    <lineage>
        <taxon>Eukaryota</taxon>
        <taxon>Fungi</taxon>
        <taxon>Dikarya</taxon>
        <taxon>Ascomycota</taxon>
        <taxon>Taphrinomycotina</taxon>
        <taxon>Taphrinomycetes</taxon>
        <taxon>Taphrinales</taxon>
        <taxon>Protomycetaceae</taxon>
        <taxon>Protomyces</taxon>
    </lineage>
</organism>
<comment type="caution">
    <text evidence="3">The sequence shown here is derived from an EMBL/GenBank/DDBJ whole genome shotgun (WGS) entry which is preliminary data.</text>
</comment>
<dbReference type="EMBL" id="MCFI01000005">
    <property type="protein sequence ID" value="ORY84891.1"/>
    <property type="molecule type" value="Genomic_DNA"/>
</dbReference>
<evidence type="ECO:0000313" key="3">
    <source>
        <dbReference type="EMBL" id="ORY84891.1"/>
    </source>
</evidence>
<accession>A0A1Y2FLL3</accession>
<feature type="region of interest" description="Disordered" evidence="1">
    <location>
        <begin position="32"/>
        <end position="75"/>
    </location>
</feature>